<dbReference type="InterPro" id="IPR036291">
    <property type="entry name" value="NAD(P)-bd_dom_sf"/>
</dbReference>
<organism evidence="6 7">
    <name type="scientific">Centaurea solstitialis</name>
    <name type="common">yellow star-thistle</name>
    <dbReference type="NCBI Taxonomy" id="347529"/>
    <lineage>
        <taxon>Eukaryota</taxon>
        <taxon>Viridiplantae</taxon>
        <taxon>Streptophyta</taxon>
        <taxon>Embryophyta</taxon>
        <taxon>Tracheophyta</taxon>
        <taxon>Spermatophyta</taxon>
        <taxon>Magnoliopsida</taxon>
        <taxon>eudicotyledons</taxon>
        <taxon>Gunneridae</taxon>
        <taxon>Pentapetalae</taxon>
        <taxon>asterids</taxon>
        <taxon>campanulids</taxon>
        <taxon>Asterales</taxon>
        <taxon>Asteraceae</taxon>
        <taxon>Carduoideae</taxon>
        <taxon>Cardueae</taxon>
        <taxon>Centaureinae</taxon>
        <taxon>Centaurea</taxon>
    </lineage>
</organism>
<dbReference type="InterPro" id="IPR043502">
    <property type="entry name" value="DNA/RNA_pol_sf"/>
</dbReference>
<reference evidence="6" key="1">
    <citation type="submission" date="2023-03" db="EMBL/GenBank/DDBJ databases">
        <title>Chromosome-scale reference genome and RAD-based genetic map of yellow starthistle (Centaurea solstitialis) reveal putative structural variation and QTLs associated with invader traits.</title>
        <authorList>
            <person name="Reatini B."/>
            <person name="Cang F.A."/>
            <person name="Jiang Q."/>
            <person name="Mckibben M.T.W."/>
            <person name="Barker M.S."/>
            <person name="Rieseberg L.H."/>
            <person name="Dlugosch K.M."/>
        </authorList>
    </citation>
    <scope>NUCLEOTIDE SEQUENCE</scope>
    <source>
        <strain evidence="6">CAN-66</strain>
        <tissue evidence="6">Leaf</tissue>
    </source>
</reference>
<feature type="domain" description="Alcohol dehydrogenase-like N-terminal" evidence="5">
    <location>
        <begin position="126"/>
        <end position="215"/>
    </location>
</feature>
<evidence type="ECO:0000259" key="4">
    <source>
        <dbReference type="Pfam" id="PF07727"/>
    </source>
</evidence>
<keyword evidence="1" id="KW-0479">Metal-binding</keyword>
<evidence type="ECO:0000256" key="2">
    <source>
        <dbReference type="ARBA" id="ARBA00022833"/>
    </source>
</evidence>
<dbReference type="Gene3D" id="3.40.50.720">
    <property type="entry name" value="NAD(P)-binding Rossmann-like Domain"/>
    <property type="match status" value="2"/>
</dbReference>
<dbReference type="Pfam" id="PF00107">
    <property type="entry name" value="ADH_zinc_N"/>
    <property type="match status" value="1"/>
</dbReference>
<dbReference type="PANTHER" id="PTHR43880">
    <property type="entry name" value="ALCOHOL DEHYDROGENASE"/>
    <property type="match status" value="1"/>
</dbReference>
<evidence type="ECO:0000259" key="5">
    <source>
        <dbReference type="Pfam" id="PF08240"/>
    </source>
</evidence>
<accession>A0AA38TNQ7</accession>
<comment type="caution">
    <text evidence="6">The sequence shown here is derived from an EMBL/GenBank/DDBJ whole genome shotgun (WGS) entry which is preliminary data.</text>
</comment>
<dbReference type="InterPro" id="IPR011032">
    <property type="entry name" value="GroES-like_sf"/>
</dbReference>
<dbReference type="GO" id="GO:0005829">
    <property type="term" value="C:cytosol"/>
    <property type="evidence" value="ECO:0007669"/>
    <property type="project" value="TreeGrafter"/>
</dbReference>
<feature type="domain" description="Reverse transcriptase Ty1/copia-type" evidence="4">
    <location>
        <begin position="286"/>
        <end position="458"/>
    </location>
</feature>
<dbReference type="Pfam" id="PF07727">
    <property type="entry name" value="RVT_2"/>
    <property type="match status" value="1"/>
</dbReference>
<dbReference type="InterPro" id="IPR013103">
    <property type="entry name" value="RVT_2"/>
</dbReference>
<dbReference type="Proteomes" id="UP001172457">
    <property type="component" value="Chromosome 4"/>
</dbReference>
<keyword evidence="2" id="KW-0862">Zinc</keyword>
<name>A0AA38TNQ7_9ASTR</name>
<dbReference type="GO" id="GO:0046294">
    <property type="term" value="P:formaldehyde catabolic process"/>
    <property type="evidence" value="ECO:0007669"/>
    <property type="project" value="TreeGrafter"/>
</dbReference>
<sequence>MDGKTSGSTAGKPIRCRAAIVRKPGEPLVIEEVIVAPPNPREVRIKIICTSLCHSDVTFWKLEHPPGIFPRILGHEAVGHFTSTKSWVAFDEMEPVQITRRFLSSSVFYPSCCGFVDSRVDANRMVVESVGEGVHEVVEGDTVIPIFLPDCGECTDCLSHKSNLCTKLPFRVSPGMDRDGTSRFTDINGETLYHFLFVSSFSEYTVVDIAHLTKIDPATPPNRACLLSCGVSTGVGAAWKTANVETGTTVAIFGLGGIGLAVAEGARLCGAKRIIGVDVNQDKFEIALAHSWSIHQLDVQNAFLHGTLTETVYMHQPYGFRDPSYPNHVCRLRKSLYGLKQSPRAWYQRFTDFVSSIGFTHSQCDHSLFIYRQGDDMAFILLYVDDILLITSSDTLRSAIMRQLSQEFAMKDLGRLSHFLGICVTHTPNGLFLSQQKYASDILERAGLSSCKPALTPVDVNGKLSEKDGDLMEDPTLYRSLAGALQYLTFTRPDLTYAVQQVCMFMHAPRIPHFNALKRILRYVQGTLSFGLHMTRPTSMSLIGYTDADWAGCPDTRRSTSGYCLYLGDNLISWSSKRQTTISRSSAEAEYRGVANIVSELCWVRNLLLELHHPPLKASIVYCDNVSAIYLSGNPIQHQRTKHIEIDIHFVREKVRQGQVRVLHVSSRFQVADIFTKGLPRVLFEDFRSRKKFGVTDFVNSRNCGDKTVSQVIIEMTGGGADYCFECVGLTSLVHEAYASCRKGWGKTVVLGVDQPGAMLTFSSSEVLHTGKTLMGSLFGGLKPKSDIPLLIKRYMAKELQLDNFVTHEVDFEDINKAFDLLIGGKSLRCVIWMNK</sequence>
<dbReference type="SUPFAM" id="SSF50129">
    <property type="entry name" value="GroES-like"/>
    <property type="match status" value="3"/>
</dbReference>
<protein>
    <recommendedName>
        <fullName evidence="8">Alcohol dehydrogenase</fullName>
    </recommendedName>
</protein>
<keyword evidence="7" id="KW-1185">Reference proteome</keyword>
<evidence type="ECO:0000256" key="1">
    <source>
        <dbReference type="ARBA" id="ARBA00022723"/>
    </source>
</evidence>
<dbReference type="PANTHER" id="PTHR43880:SF7">
    <property type="entry name" value="ALCOHOL DEHYDROGENASE-LIKE 7"/>
    <property type="match status" value="1"/>
</dbReference>
<dbReference type="GO" id="GO:0051903">
    <property type="term" value="F:S-(hydroxymethyl)glutathione dehydrogenase [NAD(P)+] activity"/>
    <property type="evidence" value="ECO:0007669"/>
    <property type="project" value="TreeGrafter"/>
</dbReference>
<evidence type="ECO:0000259" key="3">
    <source>
        <dbReference type="Pfam" id="PF00107"/>
    </source>
</evidence>
<dbReference type="SUPFAM" id="SSF56672">
    <property type="entry name" value="DNA/RNA polymerases"/>
    <property type="match status" value="1"/>
</dbReference>
<proteinExistence type="predicted"/>
<evidence type="ECO:0000313" key="6">
    <source>
        <dbReference type="EMBL" id="KAJ9553853.1"/>
    </source>
</evidence>
<gene>
    <name evidence="6" type="ORF">OSB04_017898</name>
</gene>
<dbReference type="CDD" id="cd09272">
    <property type="entry name" value="RNase_HI_RT_Ty1"/>
    <property type="match status" value="1"/>
</dbReference>
<dbReference type="EMBL" id="JARYMX010000004">
    <property type="protein sequence ID" value="KAJ9553853.1"/>
    <property type="molecule type" value="Genomic_DNA"/>
</dbReference>
<feature type="domain" description="Alcohol dehydrogenase-like N-terminal" evidence="5">
    <location>
        <begin position="40"/>
        <end position="84"/>
    </location>
</feature>
<dbReference type="SUPFAM" id="SSF51735">
    <property type="entry name" value="NAD(P)-binding Rossmann-fold domains"/>
    <property type="match status" value="2"/>
</dbReference>
<dbReference type="AlphaFoldDB" id="A0AA38TNQ7"/>
<dbReference type="GO" id="GO:0008270">
    <property type="term" value="F:zinc ion binding"/>
    <property type="evidence" value="ECO:0007669"/>
    <property type="project" value="TreeGrafter"/>
</dbReference>
<dbReference type="Gene3D" id="3.90.180.10">
    <property type="entry name" value="Medium-chain alcohol dehydrogenases, catalytic domain"/>
    <property type="match status" value="2"/>
</dbReference>
<dbReference type="Pfam" id="PF08240">
    <property type="entry name" value="ADH_N"/>
    <property type="match status" value="2"/>
</dbReference>
<evidence type="ECO:0008006" key="8">
    <source>
        <dbReference type="Google" id="ProtNLM"/>
    </source>
</evidence>
<evidence type="ECO:0000313" key="7">
    <source>
        <dbReference type="Proteomes" id="UP001172457"/>
    </source>
</evidence>
<feature type="domain" description="Alcohol dehydrogenase-like C-terminal" evidence="3">
    <location>
        <begin position="691"/>
        <end position="792"/>
    </location>
</feature>
<dbReference type="InterPro" id="IPR013154">
    <property type="entry name" value="ADH-like_N"/>
</dbReference>
<dbReference type="InterPro" id="IPR013149">
    <property type="entry name" value="ADH-like_C"/>
</dbReference>